<feature type="signal peptide" evidence="1">
    <location>
        <begin position="1"/>
        <end position="20"/>
    </location>
</feature>
<dbReference type="PROSITE" id="PS51257">
    <property type="entry name" value="PROKAR_LIPOPROTEIN"/>
    <property type="match status" value="1"/>
</dbReference>
<evidence type="ECO:0000256" key="1">
    <source>
        <dbReference type="SAM" id="SignalP"/>
    </source>
</evidence>
<keyword evidence="4" id="KW-1185">Reference proteome</keyword>
<feature type="domain" description="DUF4382" evidence="2">
    <location>
        <begin position="38"/>
        <end position="198"/>
    </location>
</feature>
<keyword evidence="1" id="KW-0732">Signal</keyword>
<comment type="caution">
    <text evidence="3">The sequence shown here is derived from an EMBL/GenBank/DDBJ whole genome shotgun (WGS) entry which is preliminary data.</text>
</comment>
<name>A0ABV8PUE3_9BACT</name>
<evidence type="ECO:0000313" key="3">
    <source>
        <dbReference type="EMBL" id="MFC4230350.1"/>
    </source>
</evidence>
<gene>
    <name evidence="3" type="ORF">ACFOW1_00505</name>
</gene>
<sequence>MKTKHTLLGLAIVAMGLAVAFTGCSKNTSAEVPAGTQNVNFYLTDGPGLYDKVFIDIKSVKILVDTSADTRKHDHYDWDANGRGGRLDSSLVWQDGNVAAGVYNLLALSNGVDTLLSSANIKLGSIRLIKIELGTNNSLVKDSVTYPLNLPPNADNYILVKLQGNECERFASSSYRLWLDFDVARSIVNFNNAFYLRPVIRFFIEKQTNSISGTILPKDARAIVSVYNGTDTAYAIPNRDGMFKVRGIPDGKYSVFINASNGYVDTTINNVSVSGYNNASIGTITLHK</sequence>
<feature type="chain" id="PRO_5047185226" evidence="1">
    <location>
        <begin position="21"/>
        <end position="288"/>
    </location>
</feature>
<organism evidence="3 4">
    <name type="scientific">Parasediminibacterium paludis</name>
    <dbReference type="NCBI Taxonomy" id="908966"/>
    <lineage>
        <taxon>Bacteria</taxon>
        <taxon>Pseudomonadati</taxon>
        <taxon>Bacteroidota</taxon>
        <taxon>Chitinophagia</taxon>
        <taxon>Chitinophagales</taxon>
        <taxon>Chitinophagaceae</taxon>
        <taxon>Parasediminibacterium</taxon>
    </lineage>
</organism>
<evidence type="ECO:0000259" key="2">
    <source>
        <dbReference type="Pfam" id="PF14321"/>
    </source>
</evidence>
<dbReference type="Pfam" id="PF14321">
    <property type="entry name" value="DUF4382"/>
    <property type="match status" value="1"/>
</dbReference>
<protein>
    <submittedName>
        <fullName evidence="3">DUF4382 domain-containing protein</fullName>
    </submittedName>
</protein>
<dbReference type="InterPro" id="IPR025491">
    <property type="entry name" value="DUF4382"/>
</dbReference>
<proteinExistence type="predicted"/>
<accession>A0ABV8PUE3</accession>
<dbReference type="EMBL" id="JBHSDC010000001">
    <property type="protein sequence ID" value="MFC4230350.1"/>
    <property type="molecule type" value="Genomic_DNA"/>
</dbReference>
<reference evidence="4" key="1">
    <citation type="journal article" date="2019" name="Int. J. Syst. Evol. Microbiol.">
        <title>The Global Catalogue of Microorganisms (GCM) 10K type strain sequencing project: providing services to taxonomists for standard genome sequencing and annotation.</title>
        <authorList>
            <consortium name="The Broad Institute Genomics Platform"/>
            <consortium name="The Broad Institute Genome Sequencing Center for Infectious Disease"/>
            <person name="Wu L."/>
            <person name="Ma J."/>
        </authorList>
    </citation>
    <scope>NUCLEOTIDE SEQUENCE [LARGE SCALE GENOMIC DNA]</scope>
    <source>
        <strain evidence="4">CECT 8010</strain>
    </source>
</reference>
<dbReference type="Proteomes" id="UP001595906">
    <property type="component" value="Unassembled WGS sequence"/>
</dbReference>
<evidence type="ECO:0000313" key="4">
    <source>
        <dbReference type="Proteomes" id="UP001595906"/>
    </source>
</evidence>
<dbReference type="RefSeq" id="WP_379011449.1">
    <property type="nucleotide sequence ID" value="NZ_JBHSDC010000001.1"/>
</dbReference>